<accession>M4B2I3</accession>
<dbReference type="eggNOG" id="ENOG502SH4H">
    <property type="taxonomic scope" value="Eukaryota"/>
</dbReference>
<dbReference type="EnsemblProtists" id="HpaT800481">
    <property type="protein sequence ID" value="HpaP800481"/>
    <property type="gene ID" value="HpaG800481"/>
</dbReference>
<proteinExistence type="predicted"/>
<dbReference type="HOGENOM" id="CLU_1339746_0_0_1"/>
<name>M4B2I3_HYAAE</name>
<dbReference type="AlphaFoldDB" id="M4B2I3"/>
<reference evidence="2" key="1">
    <citation type="journal article" date="2010" name="Science">
        <title>Signatures of adaptation to obligate biotrophy in the Hyaloperonospora arabidopsidis genome.</title>
        <authorList>
            <person name="Baxter L."/>
            <person name="Tripathy S."/>
            <person name="Ishaque N."/>
            <person name="Boot N."/>
            <person name="Cabral A."/>
            <person name="Kemen E."/>
            <person name="Thines M."/>
            <person name="Ah-Fong A."/>
            <person name="Anderson R."/>
            <person name="Badejoko W."/>
            <person name="Bittner-Eddy P."/>
            <person name="Boore J.L."/>
            <person name="Chibucos M.C."/>
            <person name="Coates M."/>
            <person name="Dehal P."/>
            <person name="Delehaunty K."/>
            <person name="Dong S."/>
            <person name="Downton P."/>
            <person name="Dumas B."/>
            <person name="Fabro G."/>
            <person name="Fronick C."/>
            <person name="Fuerstenberg S.I."/>
            <person name="Fulton L."/>
            <person name="Gaulin E."/>
            <person name="Govers F."/>
            <person name="Hughes L."/>
            <person name="Humphray S."/>
            <person name="Jiang R.H."/>
            <person name="Judelson H."/>
            <person name="Kamoun S."/>
            <person name="Kyung K."/>
            <person name="Meijer H."/>
            <person name="Minx P."/>
            <person name="Morris P."/>
            <person name="Nelson J."/>
            <person name="Phuntumart V."/>
            <person name="Qutob D."/>
            <person name="Rehmany A."/>
            <person name="Rougon-Cardoso A."/>
            <person name="Ryden P."/>
            <person name="Torto-Alalibo T."/>
            <person name="Studholme D."/>
            <person name="Wang Y."/>
            <person name="Win J."/>
            <person name="Wood J."/>
            <person name="Clifton S.W."/>
            <person name="Rogers J."/>
            <person name="Van den Ackerveken G."/>
            <person name="Jones J.D."/>
            <person name="McDowell J.M."/>
            <person name="Beynon J."/>
            <person name="Tyler B.M."/>
        </authorList>
    </citation>
    <scope>NUCLEOTIDE SEQUENCE [LARGE SCALE GENOMIC DNA]</scope>
    <source>
        <strain evidence="2">Emoy2</strain>
    </source>
</reference>
<dbReference type="STRING" id="559515.M4B2I3"/>
<keyword evidence="2" id="KW-1185">Reference proteome</keyword>
<protein>
    <submittedName>
        <fullName evidence="1">Uncharacterized protein</fullName>
    </submittedName>
</protein>
<reference evidence="1" key="2">
    <citation type="submission" date="2015-06" db="UniProtKB">
        <authorList>
            <consortium name="EnsemblProtists"/>
        </authorList>
    </citation>
    <scope>IDENTIFICATION</scope>
    <source>
        <strain evidence="1">Emoy2</strain>
    </source>
</reference>
<dbReference type="EMBL" id="JH597777">
    <property type="status" value="NOT_ANNOTATED_CDS"/>
    <property type="molecule type" value="Genomic_DNA"/>
</dbReference>
<dbReference type="InParanoid" id="M4B2I3"/>
<dbReference type="InterPro" id="IPR032675">
    <property type="entry name" value="LRR_dom_sf"/>
</dbReference>
<dbReference type="VEuPathDB" id="FungiDB:HpaG800481"/>
<evidence type="ECO:0000313" key="1">
    <source>
        <dbReference type="EnsemblProtists" id="HpaP800481"/>
    </source>
</evidence>
<sequence>MAFRRDVPALDEMVLKFISKSPRQLNVIINDQTLARAHRIGKPAKSRTHKIKQEVIRALLLGGRLSDDTLPASFFHPSMTRVEIIGTKISNVFVEMSFDIGGNFNMTISGITKLIEKHPNHSKLTKVHVSGHPVTDQTIKIIMAKCRKLHSLSVGYCAITDDALITLLKKRESVSRLSLHWNVAITSVFCCVPHVDCISNLLMLF</sequence>
<organism evidence="1 2">
    <name type="scientific">Hyaloperonospora arabidopsidis (strain Emoy2)</name>
    <name type="common">Downy mildew agent</name>
    <name type="synonym">Peronospora arabidopsidis</name>
    <dbReference type="NCBI Taxonomy" id="559515"/>
    <lineage>
        <taxon>Eukaryota</taxon>
        <taxon>Sar</taxon>
        <taxon>Stramenopiles</taxon>
        <taxon>Oomycota</taxon>
        <taxon>Peronosporomycetes</taxon>
        <taxon>Peronosporales</taxon>
        <taxon>Peronosporaceae</taxon>
        <taxon>Hyaloperonospora</taxon>
    </lineage>
</organism>
<dbReference type="Proteomes" id="UP000011713">
    <property type="component" value="Unassembled WGS sequence"/>
</dbReference>
<dbReference type="SUPFAM" id="SSF52047">
    <property type="entry name" value="RNI-like"/>
    <property type="match status" value="1"/>
</dbReference>
<evidence type="ECO:0000313" key="2">
    <source>
        <dbReference type="Proteomes" id="UP000011713"/>
    </source>
</evidence>
<dbReference type="Gene3D" id="3.80.10.10">
    <property type="entry name" value="Ribonuclease Inhibitor"/>
    <property type="match status" value="1"/>
</dbReference>